<evidence type="ECO:0000313" key="2">
    <source>
        <dbReference type="Proteomes" id="UP000029492"/>
    </source>
</evidence>
<gene>
    <name evidence="1" type="ORF">MOC_3490</name>
</gene>
<sequence length="452" mass="49618">MALADDPSPVLVDLATGRGPRIVQDEGTAWLEIDLDGRFPIRAVALRPVQDTVAPEVGDVAVEVSQDGVTWSAPDIVGWIAKPGALVAAIGADERAWARLVRIAVPDPALVAGVDIRADEAAIDLIALRALLGLDITLLNEKPGANVYVTYNLESAPGQASRNLVGLSLFENGAFGNCLVQYIIAVSIAKALNLKYIKVPKVDRSKVIFLTQRLTCDGITFIPPDEPLPPDGYFLSGLYFDPTQFERVTALQGPIDSRAIVQDVIRPLFNGLPRTFAAKPDDQLLIHIRSGDIFSTWVDPHYPQPPFAFYRMVIDRLQAEGRIRSVKLVFENRLNPVIAEVEAYAAQRGLPVEIQSESLISDVAALVNGRYLVFGLGTFGPAICHLSERVEQVFYFASNWPQGFQSIPTIGKVVEVRDREGRYMKVGEWQNTDAQRRSMVEYPAEALAFDDV</sequence>
<proteinExistence type="predicted"/>
<evidence type="ECO:0000313" key="1">
    <source>
        <dbReference type="EMBL" id="AIQ91245.1"/>
    </source>
</evidence>
<dbReference type="RefSeq" id="WP_043348841.1">
    <property type="nucleotide sequence ID" value="NZ_CP003811.1"/>
</dbReference>
<dbReference type="EMBL" id="CP003811">
    <property type="protein sequence ID" value="AIQ91245.1"/>
    <property type="molecule type" value="Genomic_DNA"/>
</dbReference>
<dbReference type="HOGENOM" id="CLU_605225_0_0_5"/>
<dbReference type="eggNOG" id="COG0457">
    <property type="taxonomic scope" value="Bacteria"/>
</dbReference>
<keyword evidence="2" id="KW-1185">Reference proteome</keyword>
<dbReference type="KEGG" id="mor:MOC_3490"/>
<name>A0A089NXG8_9HYPH</name>
<organism evidence="1 2">
    <name type="scientific">Methylobacterium oryzae CBMB20</name>
    <dbReference type="NCBI Taxonomy" id="693986"/>
    <lineage>
        <taxon>Bacteria</taxon>
        <taxon>Pseudomonadati</taxon>
        <taxon>Pseudomonadota</taxon>
        <taxon>Alphaproteobacteria</taxon>
        <taxon>Hyphomicrobiales</taxon>
        <taxon>Methylobacteriaceae</taxon>
        <taxon>Methylobacterium</taxon>
    </lineage>
</organism>
<reference evidence="1 2" key="1">
    <citation type="journal article" date="2014" name="PLoS ONE">
        <title>Genome Information of Methylobacterium oryzae, a Plant-Probiotic Methylotroph in the Phyllosphere.</title>
        <authorList>
            <person name="Kwak M.J."/>
            <person name="Jeong H."/>
            <person name="Madhaiyan M."/>
            <person name="Lee Y."/>
            <person name="Sa T.M."/>
            <person name="Oh T.K."/>
            <person name="Kim J.F."/>
        </authorList>
    </citation>
    <scope>NUCLEOTIDE SEQUENCE [LARGE SCALE GENOMIC DNA]</scope>
    <source>
        <strain evidence="1 2">CBMB20</strain>
    </source>
</reference>
<accession>A0A089NXG8</accession>
<dbReference type="AlphaFoldDB" id="A0A089NXG8"/>
<dbReference type="SUPFAM" id="SSF49785">
    <property type="entry name" value="Galactose-binding domain-like"/>
    <property type="match status" value="1"/>
</dbReference>
<protein>
    <submittedName>
        <fullName evidence="1">Protein of unassigned function</fullName>
    </submittedName>
</protein>
<dbReference type="Proteomes" id="UP000029492">
    <property type="component" value="Chromosome"/>
</dbReference>
<dbReference type="STRING" id="693986.MOC_3490"/>
<dbReference type="InterPro" id="IPR008979">
    <property type="entry name" value="Galactose-bd-like_sf"/>
</dbReference>